<dbReference type="InterPro" id="IPR012337">
    <property type="entry name" value="RNaseH-like_sf"/>
</dbReference>
<dbReference type="InterPro" id="IPR021109">
    <property type="entry name" value="Peptidase_aspartic_dom_sf"/>
</dbReference>
<comment type="caution">
    <text evidence="3">The sequence shown here is derived from an EMBL/GenBank/DDBJ whole genome shotgun (WGS) entry which is preliminary data.</text>
</comment>
<evidence type="ECO:0000256" key="1">
    <source>
        <dbReference type="SAM" id="MobiDB-lite"/>
    </source>
</evidence>
<dbReference type="GO" id="GO:0003676">
    <property type="term" value="F:nucleic acid binding"/>
    <property type="evidence" value="ECO:0007669"/>
    <property type="project" value="InterPro"/>
</dbReference>
<dbReference type="SUPFAM" id="SSF53098">
    <property type="entry name" value="Ribonuclease H-like"/>
    <property type="match status" value="1"/>
</dbReference>
<dbReference type="Pfam" id="PF14223">
    <property type="entry name" value="Retrotran_gag_2"/>
    <property type="match status" value="1"/>
</dbReference>
<dbReference type="PROSITE" id="PS50994">
    <property type="entry name" value="INTEGRASE"/>
    <property type="match status" value="1"/>
</dbReference>
<sequence length="651" mass="75987">MEDTLSKFMSESAKRHEENSNLIKEIRASMDAVVRNQGASIKNLEIQIEQVSKNRTLMYESRQTTISFPSCLNGYYCKEKKGSYGPQFSETYSKASLSIPQREKDPGVSLYLPLLIIQDWKYPKGIAKNVLVRIGKFVFLIDFIIIDMPEDIKVPLILGRPFLSTARAKIDVYKIKITLRVGEEKVVFISVKHASSLIKRVYMLSLRERMELDLEARFLGETLVLNRSLDHFFEDYIELNDLNEPIELKRNQGDDIMPTIEECESIVTEFAVFENMDAYRDEGMGDVIISESFVREVRIKARRFEGTITLYKDDKSVTYQMVRSHPRFKHHTNKQCNKIPPLLKYLQHEHYALWEVIEFGDSYKAYPEEIAKDKGPAGEAKTTLSLALPDEHQLRFSKYDSAKELWEAILKTFGGNEATKKTKKNQLKQQYGNFKAEGSKTLEQTFNRLQAIVSHFEFMDVPIKQDDLNQKFLTSLAPKWLVYTIVWRNRDNLDTMSLDDVYNHLKVYKPEIDEDDIEGMNIKWNLALLSMWADRGKRESYKKDPMMEEPAPKAMLTIDESMLWHRRFSWTFFLKSKDETSRILRNFITEIENLKDLKVKIIKSDNEGEFRNKEMDEFCSRKGIKREFSNARTPQQNGVAERRNKTLIEAA</sequence>
<dbReference type="EMBL" id="BKCJ010009061">
    <property type="protein sequence ID" value="GEU85212.1"/>
    <property type="molecule type" value="Genomic_DNA"/>
</dbReference>
<organism evidence="3">
    <name type="scientific">Tanacetum cinerariifolium</name>
    <name type="common">Dalmatian daisy</name>
    <name type="synonym">Chrysanthemum cinerariifolium</name>
    <dbReference type="NCBI Taxonomy" id="118510"/>
    <lineage>
        <taxon>Eukaryota</taxon>
        <taxon>Viridiplantae</taxon>
        <taxon>Streptophyta</taxon>
        <taxon>Embryophyta</taxon>
        <taxon>Tracheophyta</taxon>
        <taxon>Spermatophyta</taxon>
        <taxon>Magnoliopsida</taxon>
        <taxon>eudicotyledons</taxon>
        <taxon>Gunneridae</taxon>
        <taxon>Pentapetalae</taxon>
        <taxon>asterids</taxon>
        <taxon>campanulids</taxon>
        <taxon>Asterales</taxon>
        <taxon>Asteraceae</taxon>
        <taxon>Asteroideae</taxon>
        <taxon>Anthemideae</taxon>
        <taxon>Anthemidinae</taxon>
        <taxon>Tanacetum</taxon>
    </lineage>
</organism>
<dbReference type="InterPro" id="IPR001584">
    <property type="entry name" value="Integrase_cat-core"/>
</dbReference>
<dbReference type="Gene3D" id="2.40.70.10">
    <property type="entry name" value="Acid Proteases"/>
    <property type="match status" value="1"/>
</dbReference>
<gene>
    <name evidence="3" type="ORF">Tci_057190</name>
</gene>
<dbReference type="PANTHER" id="PTHR42648">
    <property type="entry name" value="TRANSPOSASE, PUTATIVE-RELATED"/>
    <property type="match status" value="1"/>
</dbReference>
<name>A0A6L2NJA3_TANCI</name>
<feature type="domain" description="Integrase catalytic" evidence="2">
    <location>
        <begin position="533"/>
        <end position="651"/>
    </location>
</feature>
<feature type="region of interest" description="Disordered" evidence="1">
    <location>
        <begin position="631"/>
        <end position="651"/>
    </location>
</feature>
<dbReference type="PANTHER" id="PTHR42648:SF32">
    <property type="entry name" value="RIBONUCLEASE H-LIKE DOMAIN, GAG-PRE-INTEGRASE DOMAIN PROTEIN-RELATED"/>
    <property type="match status" value="1"/>
</dbReference>
<evidence type="ECO:0000259" key="2">
    <source>
        <dbReference type="PROSITE" id="PS50994"/>
    </source>
</evidence>
<accession>A0A6L2NJA3</accession>
<proteinExistence type="predicted"/>
<dbReference type="GO" id="GO:0015074">
    <property type="term" value="P:DNA integration"/>
    <property type="evidence" value="ECO:0007669"/>
    <property type="project" value="InterPro"/>
</dbReference>
<evidence type="ECO:0000313" key="3">
    <source>
        <dbReference type="EMBL" id="GEU85212.1"/>
    </source>
</evidence>
<protein>
    <submittedName>
        <fullName evidence="3">Putative ribonuclease H-like domain-containing protein</fullName>
    </submittedName>
</protein>
<dbReference type="InterPro" id="IPR036397">
    <property type="entry name" value="RNaseH_sf"/>
</dbReference>
<dbReference type="Gene3D" id="3.30.420.10">
    <property type="entry name" value="Ribonuclease H-like superfamily/Ribonuclease H"/>
    <property type="match status" value="1"/>
</dbReference>
<feature type="compositionally biased region" description="Basic and acidic residues" evidence="1">
    <location>
        <begin position="640"/>
        <end position="651"/>
    </location>
</feature>
<reference evidence="3" key="1">
    <citation type="journal article" date="2019" name="Sci. Rep.">
        <title>Draft genome of Tanacetum cinerariifolium, the natural source of mosquito coil.</title>
        <authorList>
            <person name="Yamashiro T."/>
            <person name="Shiraishi A."/>
            <person name="Satake H."/>
            <person name="Nakayama K."/>
        </authorList>
    </citation>
    <scope>NUCLEOTIDE SEQUENCE</scope>
</reference>
<dbReference type="InterPro" id="IPR039537">
    <property type="entry name" value="Retrotran_Ty1/copia-like"/>
</dbReference>
<dbReference type="AlphaFoldDB" id="A0A6L2NJA3"/>